<feature type="domain" description="RNA polymerase sigma factor 70 region 4 type 2" evidence="8">
    <location>
        <begin position="146"/>
        <end position="197"/>
    </location>
</feature>
<evidence type="ECO:0000256" key="5">
    <source>
        <dbReference type="ARBA" id="ARBA00023163"/>
    </source>
</evidence>
<dbReference type="PANTHER" id="PTHR43133">
    <property type="entry name" value="RNA POLYMERASE ECF-TYPE SIGMA FACTO"/>
    <property type="match status" value="1"/>
</dbReference>
<evidence type="ECO:0000256" key="3">
    <source>
        <dbReference type="ARBA" id="ARBA00023082"/>
    </source>
</evidence>
<dbReference type="CDD" id="cd06171">
    <property type="entry name" value="Sigma70_r4"/>
    <property type="match status" value="1"/>
</dbReference>
<keyword evidence="3" id="KW-0731">Sigma factor</keyword>
<evidence type="ECO:0000256" key="4">
    <source>
        <dbReference type="ARBA" id="ARBA00023125"/>
    </source>
</evidence>
<dbReference type="InterPro" id="IPR013325">
    <property type="entry name" value="RNA_pol_sigma_r2"/>
</dbReference>
<dbReference type="InterPro" id="IPR039425">
    <property type="entry name" value="RNA_pol_sigma-70-like"/>
</dbReference>
<organism evidence="9 10">
    <name type="scientific">Microlunatus kandeliicorticis</name>
    <dbReference type="NCBI Taxonomy" id="1759536"/>
    <lineage>
        <taxon>Bacteria</taxon>
        <taxon>Bacillati</taxon>
        <taxon>Actinomycetota</taxon>
        <taxon>Actinomycetes</taxon>
        <taxon>Propionibacteriales</taxon>
        <taxon>Propionibacteriaceae</taxon>
        <taxon>Microlunatus</taxon>
    </lineage>
</organism>
<dbReference type="Pfam" id="PF04542">
    <property type="entry name" value="Sigma70_r2"/>
    <property type="match status" value="1"/>
</dbReference>
<feature type="domain" description="RNA polymerase sigma-70 region 2" evidence="7">
    <location>
        <begin position="41"/>
        <end position="105"/>
    </location>
</feature>
<dbReference type="InterPro" id="IPR014284">
    <property type="entry name" value="RNA_pol_sigma-70_dom"/>
</dbReference>
<evidence type="ECO:0000256" key="2">
    <source>
        <dbReference type="ARBA" id="ARBA00023015"/>
    </source>
</evidence>
<protein>
    <submittedName>
        <fullName evidence="9">RNA polymerase sigma-70 factor (ECF subfamily)</fullName>
    </submittedName>
</protein>
<accession>A0A7W3IQY9</accession>
<keyword evidence="4" id="KW-0238">DNA-binding</keyword>
<reference evidence="9 10" key="1">
    <citation type="submission" date="2020-07" db="EMBL/GenBank/DDBJ databases">
        <title>Sequencing the genomes of 1000 actinobacteria strains.</title>
        <authorList>
            <person name="Klenk H.-P."/>
        </authorList>
    </citation>
    <scope>NUCLEOTIDE SEQUENCE [LARGE SCALE GENOMIC DNA]</scope>
    <source>
        <strain evidence="9 10">DSM 100723</strain>
    </source>
</reference>
<name>A0A7W3IQY9_9ACTN</name>
<dbReference type="GO" id="GO:0006352">
    <property type="term" value="P:DNA-templated transcription initiation"/>
    <property type="evidence" value="ECO:0007669"/>
    <property type="project" value="InterPro"/>
</dbReference>
<feature type="region of interest" description="Disordered" evidence="6">
    <location>
        <begin position="207"/>
        <end position="253"/>
    </location>
</feature>
<dbReference type="Proteomes" id="UP000523079">
    <property type="component" value="Unassembled WGS sequence"/>
</dbReference>
<feature type="compositionally biased region" description="Low complexity" evidence="6">
    <location>
        <begin position="1"/>
        <end position="15"/>
    </location>
</feature>
<dbReference type="SUPFAM" id="SSF88946">
    <property type="entry name" value="Sigma2 domain of RNA polymerase sigma factors"/>
    <property type="match status" value="1"/>
</dbReference>
<dbReference type="InterPro" id="IPR013324">
    <property type="entry name" value="RNA_pol_sigma_r3/r4-like"/>
</dbReference>
<dbReference type="SUPFAM" id="SSF88659">
    <property type="entry name" value="Sigma3 and sigma4 domains of RNA polymerase sigma factors"/>
    <property type="match status" value="1"/>
</dbReference>
<proteinExistence type="inferred from homology"/>
<comment type="similarity">
    <text evidence="1">Belongs to the sigma-70 factor family. ECF subfamily.</text>
</comment>
<evidence type="ECO:0000256" key="1">
    <source>
        <dbReference type="ARBA" id="ARBA00010641"/>
    </source>
</evidence>
<feature type="region of interest" description="Disordered" evidence="6">
    <location>
        <begin position="1"/>
        <end position="23"/>
    </location>
</feature>
<dbReference type="InterPro" id="IPR036388">
    <property type="entry name" value="WH-like_DNA-bd_sf"/>
</dbReference>
<dbReference type="EMBL" id="JACGWT010000002">
    <property type="protein sequence ID" value="MBA8793611.1"/>
    <property type="molecule type" value="Genomic_DNA"/>
</dbReference>
<gene>
    <name evidence="9" type="ORF">FHX74_001216</name>
</gene>
<dbReference type="NCBIfam" id="TIGR02937">
    <property type="entry name" value="sigma70-ECF"/>
    <property type="match status" value="1"/>
</dbReference>
<dbReference type="Gene3D" id="1.10.10.10">
    <property type="entry name" value="Winged helix-like DNA-binding domain superfamily/Winged helix DNA-binding domain"/>
    <property type="match status" value="1"/>
</dbReference>
<dbReference type="Pfam" id="PF08281">
    <property type="entry name" value="Sigma70_r4_2"/>
    <property type="match status" value="1"/>
</dbReference>
<dbReference type="Gene3D" id="1.10.1740.10">
    <property type="match status" value="1"/>
</dbReference>
<evidence type="ECO:0000313" key="9">
    <source>
        <dbReference type="EMBL" id="MBA8793611.1"/>
    </source>
</evidence>
<evidence type="ECO:0000259" key="7">
    <source>
        <dbReference type="Pfam" id="PF04542"/>
    </source>
</evidence>
<feature type="compositionally biased region" description="Low complexity" evidence="6">
    <location>
        <begin position="228"/>
        <end position="238"/>
    </location>
</feature>
<evidence type="ECO:0000259" key="8">
    <source>
        <dbReference type="Pfam" id="PF08281"/>
    </source>
</evidence>
<evidence type="ECO:0000256" key="6">
    <source>
        <dbReference type="SAM" id="MobiDB-lite"/>
    </source>
</evidence>
<keyword evidence="5" id="KW-0804">Transcription</keyword>
<dbReference type="AlphaFoldDB" id="A0A7W3IQY9"/>
<sequence length="253" mass="27043">MTEPATTPGAPHAAPEPAPEPDDATLLRAHVEGDPEAFGRLIARHRDRMWAIALRTMRNPDDAADALQDACVSAFRRASGFRGDAQVTTWLHRIVVNACLDRLRRMKVRRADPLPDDPDRSPELAAELSRAADTDDPAVRSEETSEVVAALRHLNPDQRAALVLVDMEGYSVEEAAAMLGCAAGTVKSRCARGRAKLAPLLAHLRIEDEPGDADPDATRPGPAPAAPPRVGTRRAPVPSGSDPPRAGTGAHRT</sequence>
<dbReference type="InterPro" id="IPR013249">
    <property type="entry name" value="RNA_pol_sigma70_r4_t2"/>
</dbReference>
<evidence type="ECO:0000313" key="10">
    <source>
        <dbReference type="Proteomes" id="UP000523079"/>
    </source>
</evidence>
<comment type="caution">
    <text evidence="9">The sequence shown here is derived from an EMBL/GenBank/DDBJ whole genome shotgun (WGS) entry which is preliminary data.</text>
</comment>
<dbReference type="PANTHER" id="PTHR43133:SF50">
    <property type="entry name" value="ECF RNA POLYMERASE SIGMA FACTOR SIGM"/>
    <property type="match status" value="1"/>
</dbReference>
<dbReference type="InterPro" id="IPR007627">
    <property type="entry name" value="RNA_pol_sigma70_r2"/>
</dbReference>
<keyword evidence="10" id="KW-1185">Reference proteome</keyword>
<dbReference type="RefSeq" id="WP_182559209.1">
    <property type="nucleotide sequence ID" value="NZ_JACGWT010000002.1"/>
</dbReference>
<dbReference type="GO" id="GO:0003677">
    <property type="term" value="F:DNA binding"/>
    <property type="evidence" value="ECO:0007669"/>
    <property type="project" value="UniProtKB-KW"/>
</dbReference>
<dbReference type="NCBIfam" id="NF007225">
    <property type="entry name" value="PRK09643.1"/>
    <property type="match status" value="1"/>
</dbReference>
<dbReference type="GO" id="GO:0016987">
    <property type="term" value="F:sigma factor activity"/>
    <property type="evidence" value="ECO:0007669"/>
    <property type="project" value="UniProtKB-KW"/>
</dbReference>
<keyword evidence="2" id="KW-0805">Transcription regulation</keyword>